<dbReference type="InterPro" id="IPR010099">
    <property type="entry name" value="SDR39U1"/>
</dbReference>
<dbReference type="NCBIfam" id="TIGR01777">
    <property type="entry name" value="yfcH"/>
    <property type="match status" value="1"/>
</dbReference>
<dbReference type="InterPro" id="IPR036291">
    <property type="entry name" value="NAD(P)-bd_dom_sf"/>
</dbReference>
<feature type="domain" description="DUF1731" evidence="2">
    <location>
        <begin position="333"/>
        <end position="380"/>
    </location>
</feature>
<dbReference type="InterPro" id="IPR013549">
    <property type="entry name" value="DUF1731"/>
</dbReference>
<protein>
    <submittedName>
        <fullName evidence="3">Uncharacterized protein</fullName>
    </submittedName>
</protein>
<dbReference type="AlphaFoldDB" id="R7QLR8"/>
<keyword evidence="4" id="KW-1185">Reference proteome</keyword>
<proteinExistence type="predicted"/>
<evidence type="ECO:0000259" key="1">
    <source>
        <dbReference type="Pfam" id="PF01370"/>
    </source>
</evidence>
<dbReference type="Proteomes" id="UP000012073">
    <property type="component" value="Unassembled WGS sequence"/>
</dbReference>
<dbReference type="SUPFAM" id="SSF51735">
    <property type="entry name" value="NAD(P)-binding Rossmann-fold domains"/>
    <property type="match status" value="1"/>
</dbReference>
<dbReference type="PhylomeDB" id="R7QLR8"/>
<dbReference type="EMBL" id="HG001960">
    <property type="protein sequence ID" value="CDF38728.1"/>
    <property type="molecule type" value="Genomic_DNA"/>
</dbReference>
<dbReference type="Pfam" id="PF08338">
    <property type="entry name" value="DUF1731"/>
    <property type="match status" value="1"/>
</dbReference>
<accession>R7QLR8</accession>
<evidence type="ECO:0000259" key="2">
    <source>
        <dbReference type="Pfam" id="PF08338"/>
    </source>
</evidence>
<name>R7QLR8_CHOCR</name>
<dbReference type="KEGG" id="ccp:CHC_T00001205001"/>
<dbReference type="Pfam" id="PF01370">
    <property type="entry name" value="Epimerase"/>
    <property type="match status" value="1"/>
</dbReference>
<feature type="domain" description="NAD-dependent epimerase/dehydratase" evidence="1">
    <location>
        <begin position="76"/>
        <end position="296"/>
    </location>
</feature>
<dbReference type="GeneID" id="17326366"/>
<dbReference type="Gramene" id="CDF38728">
    <property type="protein sequence ID" value="CDF38728"/>
    <property type="gene ID" value="CHC_T00001205001"/>
</dbReference>
<organism evidence="3 4">
    <name type="scientific">Chondrus crispus</name>
    <name type="common">Carrageen Irish moss</name>
    <name type="synonym">Polymorpha crispa</name>
    <dbReference type="NCBI Taxonomy" id="2769"/>
    <lineage>
        <taxon>Eukaryota</taxon>
        <taxon>Rhodophyta</taxon>
        <taxon>Florideophyceae</taxon>
        <taxon>Rhodymeniophycidae</taxon>
        <taxon>Gigartinales</taxon>
        <taxon>Gigartinaceae</taxon>
        <taxon>Chondrus</taxon>
    </lineage>
</organism>
<dbReference type="PANTHER" id="PTHR11092">
    <property type="entry name" value="SUGAR NUCLEOTIDE EPIMERASE RELATED"/>
    <property type="match status" value="1"/>
</dbReference>
<dbReference type="OMA" id="YDPPRRF"/>
<dbReference type="OrthoDB" id="276721at2759"/>
<dbReference type="Gene3D" id="3.40.50.720">
    <property type="entry name" value="NAD(P)-binding Rossmann-like Domain"/>
    <property type="match status" value="1"/>
</dbReference>
<evidence type="ECO:0000313" key="4">
    <source>
        <dbReference type="Proteomes" id="UP000012073"/>
    </source>
</evidence>
<dbReference type="InterPro" id="IPR001509">
    <property type="entry name" value="Epimerase_deHydtase"/>
</dbReference>
<evidence type="ECO:0000313" key="3">
    <source>
        <dbReference type="EMBL" id="CDF38728.1"/>
    </source>
</evidence>
<dbReference type="RefSeq" id="XP_005718633.1">
    <property type="nucleotide sequence ID" value="XM_005718576.1"/>
</dbReference>
<gene>
    <name evidence="3" type="ORF">CHC_T00001205001</name>
</gene>
<dbReference type="PANTHER" id="PTHR11092:SF0">
    <property type="entry name" value="EPIMERASE FAMILY PROTEIN SDR39U1"/>
    <property type="match status" value="1"/>
</dbReference>
<sequence length="386" mass="41788">MPPSPLSFVPLSFVPLSFVLPHTPLPHTPLAHPLRRGRPRAPLCRRHAYLITSTASTLPLSPSDVHTLRSLSTQTVVITGATGLIGRRLVWSLRCSRASVHVFARDPPAARSLFVDRSLPPVSVTRYDAAEGTLSASAARALRAADVVINLAGEPVEDGRWTPARKRALWDSRVCGTRAIAAALADPAARAVLINASAVGYYGTSETDTFDERNKQGGDFLARLAHAWELAALENGPASRTVVLRMGVVLARDGGALDKMSMAFRYFLGGPPGSGAQWFSWVHIDDVVRLILHASVDDRWRGVYNATAPAPVTLGEFCTELGKALGRPSWLPVPKQAVRALLGNEAAELILKGQRVVSTRMQENGFVYRFKDVASALRDLTKKEAE</sequence>
<reference evidence="4" key="1">
    <citation type="journal article" date="2013" name="Proc. Natl. Acad. Sci. U.S.A.">
        <title>Genome structure and metabolic features in the red seaweed Chondrus crispus shed light on evolution of the Archaeplastida.</title>
        <authorList>
            <person name="Collen J."/>
            <person name="Porcel B."/>
            <person name="Carre W."/>
            <person name="Ball S.G."/>
            <person name="Chaparro C."/>
            <person name="Tonon T."/>
            <person name="Barbeyron T."/>
            <person name="Michel G."/>
            <person name="Noel B."/>
            <person name="Valentin K."/>
            <person name="Elias M."/>
            <person name="Artiguenave F."/>
            <person name="Arun A."/>
            <person name="Aury J.M."/>
            <person name="Barbosa-Neto J.F."/>
            <person name="Bothwell J.H."/>
            <person name="Bouget F.Y."/>
            <person name="Brillet L."/>
            <person name="Cabello-Hurtado F."/>
            <person name="Capella-Gutierrez S."/>
            <person name="Charrier B."/>
            <person name="Cladiere L."/>
            <person name="Cock J.M."/>
            <person name="Coelho S.M."/>
            <person name="Colleoni C."/>
            <person name="Czjzek M."/>
            <person name="Da Silva C."/>
            <person name="Delage L."/>
            <person name="Denoeud F."/>
            <person name="Deschamps P."/>
            <person name="Dittami S.M."/>
            <person name="Gabaldon T."/>
            <person name="Gachon C.M."/>
            <person name="Groisillier A."/>
            <person name="Herve C."/>
            <person name="Jabbari K."/>
            <person name="Katinka M."/>
            <person name="Kloareg B."/>
            <person name="Kowalczyk N."/>
            <person name="Labadie K."/>
            <person name="Leblanc C."/>
            <person name="Lopez P.J."/>
            <person name="McLachlan D.H."/>
            <person name="Meslet-Cladiere L."/>
            <person name="Moustafa A."/>
            <person name="Nehr Z."/>
            <person name="Nyvall Collen P."/>
            <person name="Panaud O."/>
            <person name="Partensky F."/>
            <person name="Poulain J."/>
            <person name="Rensing S.A."/>
            <person name="Rousvoal S."/>
            <person name="Samson G."/>
            <person name="Symeonidi A."/>
            <person name="Weissenbach J."/>
            <person name="Zambounis A."/>
            <person name="Wincker P."/>
            <person name="Boyen C."/>
        </authorList>
    </citation>
    <scope>NUCLEOTIDE SEQUENCE [LARGE SCALE GENOMIC DNA]</scope>
    <source>
        <strain evidence="4">cv. Stackhouse</strain>
    </source>
</reference>